<proteinExistence type="predicted"/>
<evidence type="ECO:0000259" key="2">
    <source>
        <dbReference type="SMART" id="SM00903"/>
    </source>
</evidence>
<protein>
    <submittedName>
        <fullName evidence="3">Flavin reductase family protein</fullName>
    </submittedName>
</protein>
<keyword evidence="4" id="KW-1185">Reference proteome</keyword>
<feature type="domain" description="Flavin reductase like" evidence="2">
    <location>
        <begin position="19"/>
        <end position="155"/>
    </location>
</feature>
<organism evidence="3 4">
    <name type="scientific">Arthrobacter sulfonylureivorans</name>
    <dbReference type="NCBI Taxonomy" id="2486855"/>
    <lineage>
        <taxon>Bacteria</taxon>
        <taxon>Bacillati</taxon>
        <taxon>Actinomycetota</taxon>
        <taxon>Actinomycetes</taxon>
        <taxon>Micrococcales</taxon>
        <taxon>Micrococcaceae</taxon>
        <taxon>Arthrobacter</taxon>
    </lineage>
</organism>
<gene>
    <name evidence="3" type="ORF">MNQ99_03075</name>
</gene>
<sequence>MSLHSALPAFDARGLMEAFTGWGSAVTVVTVNGGDGVPCGVGASAAGPVSQDPPLIQVTLWRSPAARRVLGNSTFAVNVLSQDQADGARRIARGSISGPAWRNDGGVPVLSGNAATIVCAPWNVYDGGDHVLLVGEVLKYDLGAARPLVLAEGLQSAAGDDGQLPEPALWSWGRSGP</sequence>
<dbReference type="EMBL" id="CP093326">
    <property type="protein sequence ID" value="UNK46368.1"/>
    <property type="molecule type" value="Genomic_DNA"/>
</dbReference>
<keyword evidence="1" id="KW-0560">Oxidoreductase</keyword>
<dbReference type="InterPro" id="IPR012349">
    <property type="entry name" value="Split_barrel_FMN-bd"/>
</dbReference>
<dbReference type="RefSeq" id="WP_241914404.1">
    <property type="nucleotide sequence ID" value="NZ_CP093326.1"/>
</dbReference>
<accession>A0ABY3WB30</accession>
<reference evidence="3 4" key="1">
    <citation type="submission" date="2022-03" db="EMBL/GenBank/DDBJ databases">
        <title>Isotopic signatures of nitrous oxide derived from detoxification processes.</title>
        <authorList>
            <person name="Behrendt U."/>
            <person name="Buchen C."/>
            <person name="Well R."/>
            <person name="Ulrich A."/>
            <person name="Rohe L."/>
            <person name="Kolb S."/>
            <person name="Schloter M."/>
            <person name="Horn M.A."/>
            <person name="Augustin J."/>
        </authorList>
    </citation>
    <scope>NUCLEOTIDE SEQUENCE [LARGE SCALE GENOMIC DNA]</scope>
    <source>
        <strain evidence="3 4">S4-C24</strain>
    </source>
</reference>
<dbReference type="InterPro" id="IPR050268">
    <property type="entry name" value="NADH-dep_flavin_reductase"/>
</dbReference>
<dbReference type="InterPro" id="IPR002563">
    <property type="entry name" value="Flavin_Rdtase-like_dom"/>
</dbReference>
<dbReference type="Gene3D" id="2.30.110.10">
    <property type="entry name" value="Electron Transport, Fmn-binding Protein, Chain A"/>
    <property type="match status" value="1"/>
</dbReference>
<dbReference type="Pfam" id="PF01613">
    <property type="entry name" value="Flavin_Reduct"/>
    <property type="match status" value="1"/>
</dbReference>
<evidence type="ECO:0000313" key="4">
    <source>
        <dbReference type="Proteomes" id="UP000829069"/>
    </source>
</evidence>
<evidence type="ECO:0000256" key="1">
    <source>
        <dbReference type="ARBA" id="ARBA00023002"/>
    </source>
</evidence>
<dbReference type="SMART" id="SM00903">
    <property type="entry name" value="Flavin_Reduct"/>
    <property type="match status" value="1"/>
</dbReference>
<evidence type="ECO:0000313" key="3">
    <source>
        <dbReference type="EMBL" id="UNK46368.1"/>
    </source>
</evidence>
<dbReference type="PANTHER" id="PTHR30466">
    <property type="entry name" value="FLAVIN REDUCTASE"/>
    <property type="match status" value="1"/>
</dbReference>
<name>A0ABY3WB30_9MICC</name>
<dbReference type="PANTHER" id="PTHR30466:SF1">
    <property type="entry name" value="FMN REDUCTASE (NADH) RUTF"/>
    <property type="match status" value="1"/>
</dbReference>
<dbReference type="SUPFAM" id="SSF50475">
    <property type="entry name" value="FMN-binding split barrel"/>
    <property type="match status" value="1"/>
</dbReference>
<dbReference type="Proteomes" id="UP000829069">
    <property type="component" value="Chromosome"/>
</dbReference>